<dbReference type="Gene3D" id="3.10.450.10">
    <property type="match status" value="3"/>
</dbReference>
<evidence type="ECO:0000256" key="2">
    <source>
        <dbReference type="ARBA" id="ARBA00022429"/>
    </source>
</evidence>
<feature type="compositionally biased region" description="Basic and acidic residues" evidence="11">
    <location>
        <begin position="369"/>
        <end position="385"/>
    </location>
</feature>
<dbReference type="InterPro" id="IPR050735">
    <property type="entry name" value="Kininogen_Fetuin_HRG"/>
</dbReference>
<keyword evidence="7" id="KW-0677">Repeat</keyword>
<keyword evidence="3" id="KW-0964">Secreted</keyword>
<dbReference type="GO" id="GO:0045861">
    <property type="term" value="P:negative regulation of proteolysis"/>
    <property type="evidence" value="ECO:0007669"/>
    <property type="project" value="UniProtKB-ARBA"/>
</dbReference>
<evidence type="ECO:0000256" key="6">
    <source>
        <dbReference type="ARBA" id="ARBA00022729"/>
    </source>
</evidence>
<dbReference type="Proteomes" id="UP000233120">
    <property type="component" value="Unassembled WGS sequence"/>
</dbReference>
<dbReference type="PROSITE" id="PS51647">
    <property type="entry name" value="CYSTATIN_KININOGEN"/>
    <property type="match status" value="2"/>
</dbReference>
<sequence length="401" mass="45054">MKLIIILFLCSRLLLSLTQESQSEEIDCNDKDLFKAVDAALKKYNSQNQSNNQFVLYRITEATKMVRSDTFYSFKYEIKEGDCPVQSGKTWQDCDYKDAAEAATGECTATVGKRASMKFSVATQTCQITPAEGPVVTAQYNCLGCVHPISTQSPDLEPILRHGVQYFNNNTQHSSLFTLSEVKRAQRQVVAGWNFLITYSIVQTNCSKENFLFLTPDCKSLWNGDTGECTDNAYVDTQLQIASFSQKCDIYPGEDFVQPPSKICVGCPRDIPTNSPELEETLTHTITKLNAENNATFYFKIDNVKKARVQVCKLCYKSSNTIVYVLCYLEKKNLPTCNCQPLECMIQITISLMKRPPGFSPFRSTQVGEIKEETTSHLRSCEYKGRPPKAGAEPASEREVS</sequence>
<dbReference type="SMART" id="SM00043">
    <property type="entry name" value="CY"/>
    <property type="match status" value="3"/>
</dbReference>
<keyword evidence="4" id="KW-0646">Protease inhibitor</keyword>
<dbReference type="GO" id="GO:0007162">
    <property type="term" value="P:negative regulation of cell adhesion"/>
    <property type="evidence" value="ECO:0007669"/>
    <property type="project" value="UniProtKB-ARBA"/>
</dbReference>
<keyword evidence="8" id="KW-0838">Vasoactive</keyword>
<dbReference type="GO" id="GO:0042311">
    <property type="term" value="P:vasodilation"/>
    <property type="evidence" value="ECO:0007669"/>
    <property type="project" value="UniProtKB-KW"/>
</dbReference>
<feature type="region of interest" description="Disordered" evidence="11">
    <location>
        <begin position="363"/>
        <end position="401"/>
    </location>
</feature>
<reference evidence="14" key="1">
    <citation type="submission" date="2025-08" db="UniProtKB">
        <authorList>
            <consortium name="Ensembl"/>
        </authorList>
    </citation>
    <scope>IDENTIFICATION</scope>
</reference>
<dbReference type="GO" id="GO:0051241">
    <property type="term" value="P:negative regulation of multicellular organismal process"/>
    <property type="evidence" value="ECO:0007669"/>
    <property type="project" value="UniProtKB-ARBA"/>
</dbReference>
<evidence type="ECO:0000256" key="9">
    <source>
        <dbReference type="ARBA" id="ARBA00023157"/>
    </source>
</evidence>
<dbReference type="InterPro" id="IPR027358">
    <property type="entry name" value="Kininogen-type_cystatin_dom"/>
</dbReference>
<dbReference type="Pfam" id="PF00031">
    <property type="entry name" value="Cystatin"/>
    <property type="match status" value="3"/>
</dbReference>
<evidence type="ECO:0000256" key="3">
    <source>
        <dbReference type="ARBA" id="ARBA00022525"/>
    </source>
</evidence>
<dbReference type="GO" id="GO:0005576">
    <property type="term" value="C:extracellular region"/>
    <property type="evidence" value="ECO:0007669"/>
    <property type="project" value="UniProtKB-SubCell"/>
</dbReference>
<accession>A0A2K6E7Y2</accession>
<protein>
    <submittedName>
        <fullName evidence="14">Kininogen 1</fullName>
    </submittedName>
</protein>
<evidence type="ECO:0000256" key="7">
    <source>
        <dbReference type="ARBA" id="ARBA00022737"/>
    </source>
</evidence>
<dbReference type="PANTHER" id="PTHR13814:SF12">
    <property type="entry name" value="KININOGEN-1"/>
    <property type="match status" value="1"/>
</dbReference>
<dbReference type="PROSITE" id="PS00287">
    <property type="entry name" value="CYSTATIN"/>
    <property type="match status" value="1"/>
</dbReference>
<keyword evidence="15" id="KW-1185">Reference proteome</keyword>
<dbReference type="CDD" id="cd00042">
    <property type="entry name" value="CY"/>
    <property type="match status" value="3"/>
</dbReference>
<dbReference type="GO" id="GO:0004869">
    <property type="term" value="F:cysteine-type endopeptidase inhibitor activity"/>
    <property type="evidence" value="ECO:0007669"/>
    <property type="project" value="UniProtKB-KW"/>
</dbReference>
<evidence type="ECO:0000256" key="4">
    <source>
        <dbReference type="ARBA" id="ARBA00022690"/>
    </source>
</evidence>
<proteinExistence type="predicted"/>
<feature type="domain" description="Cystatin kininogen-type" evidence="13">
    <location>
        <begin position="28"/>
        <end position="132"/>
    </location>
</feature>
<evidence type="ECO:0000256" key="8">
    <source>
        <dbReference type="ARBA" id="ARBA00022858"/>
    </source>
</evidence>
<gene>
    <name evidence="14" type="primary">KNG1</name>
</gene>
<feature type="signal peptide" evidence="12">
    <location>
        <begin position="1"/>
        <end position="23"/>
    </location>
</feature>
<name>A0A2K6E7Y2_MACNE</name>
<dbReference type="InterPro" id="IPR000010">
    <property type="entry name" value="Cystatin_dom"/>
</dbReference>
<evidence type="ECO:0000313" key="14">
    <source>
        <dbReference type="Ensembl" id="ENSMNEP00000044280.1"/>
    </source>
</evidence>
<evidence type="ECO:0000256" key="12">
    <source>
        <dbReference type="SAM" id="SignalP"/>
    </source>
</evidence>
<dbReference type="FunFam" id="3.10.450.10:FF:000002">
    <property type="entry name" value="Kininogen 1"/>
    <property type="match status" value="1"/>
</dbReference>
<dbReference type="Bgee" id="ENSMNEG00000044746">
    <property type="expression patterns" value="Expressed in liver and 3 other cell types or tissues"/>
</dbReference>
<evidence type="ECO:0000256" key="5">
    <source>
        <dbReference type="ARBA" id="ARBA00022704"/>
    </source>
</evidence>
<feature type="domain" description="Cystatin kininogen-type" evidence="13">
    <location>
        <begin position="151"/>
        <end position="254"/>
    </location>
</feature>
<evidence type="ECO:0000256" key="1">
    <source>
        <dbReference type="ARBA" id="ARBA00004239"/>
    </source>
</evidence>
<dbReference type="FunFam" id="3.10.450.10:FF:000008">
    <property type="entry name" value="Kininogen 1"/>
    <property type="match status" value="1"/>
</dbReference>
<feature type="chain" id="PRO_5014399351" evidence="12">
    <location>
        <begin position="24"/>
        <end position="401"/>
    </location>
</feature>
<keyword evidence="5" id="KW-0789">Thiol protease inhibitor</keyword>
<reference evidence="14" key="2">
    <citation type="submission" date="2025-09" db="UniProtKB">
        <authorList>
            <consortium name="Ensembl"/>
        </authorList>
    </citation>
    <scope>IDENTIFICATION</scope>
</reference>
<dbReference type="GeneTree" id="ENSGT00950000182930"/>
<evidence type="ECO:0000259" key="13">
    <source>
        <dbReference type="PROSITE" id="PS51647"/>
    </source>
</evidence>
<dbReference type="InterPro" id="IPR046350">
    <property type="entry name" value="Cystatin_sf"/>
</dbReference>
<keyword evidence="6 12" id="KW-0732">Signal</keyword>
<keyword evidence="2" id="KW-0840">Vasodilator</keyword>
<evidence type="ECO:0000256" key="11">
    <source>
        <dbReference type="SAM" id="MobiDB-lite"/>
    </source>
</evidence>
<dbReference type="InterPro" id="IPR018073">
    <property type="entry name" value="Prot_inh_cystat_CS"/>
</dbReference>
<evidence type="ECO:0000313" key="15">
    <source>
        <dbReference type="Proteomes" id="UP000233120"/>
    </source>
</evidence>
<dbReference type="PANTHER" id="PTHR13814">
    <property type="entry name" value="FETUIN"/>
    <property type="match status" value="1"/>
</dbReference>
<evidence type="ECO:0000256" key="10">
    <source>
        <dbReference type="ARBA" id="ARBA00023180"/>
    </source>
</evidence>
<dbReference type="AlphaFoldDB" id="A0A2K6E7Y2"/>
<comment type="subcellular location">
    <subcellularLocation>
        <location evidence="1">Secreted</location>
        <location evidence="1">Extracellular space</location>
    </subcellularLocation>
</comment>
<keyword evidence="9" id="KW-1015">Disulfide bond</keyword>
<organism evidence="14 15">
    <name type="scientific">Macaca nemestrina</name>
    <name type="common">Pig-tailed macaque</name>
    <dbReference type="NCBI Taxonomy" id="9545"/>
    <lineage>
        <taxon>Eukaryota</taxon>
        <taxon>Metazoa</taxon>
        <taxon>Chordata</taxon>
        <taxon>Craniata</taxon>
        <taxon>Vertebrata</taxon>
        <taxon>Euteleostomi</taxon>
        <taxon>Mammalia</taxon>
        <taxon>Eutheria</taxon>
        <taxon>Euarchontoglires</taxon>
        <taxon>Primates</taxon>
        <taxon>Haplorrhini</taxon>
        <taxon>Catarrhini</taxon>
        <taxon>Cercopithecidae</taxon>
        <taxon>Cercopithecinae</taxon>
        <taxon>Macaca</taxon>
    </lineage>
</organism>
<keyword evidence="10" id="KW-0325">Glycoprotein</keyword>
<dbReference type="SUPFAM" id="SSF54403">
    <property type="entry name" value="Cystatin/monellin"/>
    <property type="match status" value="3"/>
</dbReference>
<dbReference type="Ensembl" id="ENSMNET00000068790.1">
    <property type="protein sequence ID" value="ENSMNEP00000044280.1"/>
    <property type="gene ID" value="ENSMNEG00000044746.1"/>
</dbReference>